<keyword evidence="8" id="KW-1185">Reference proteome</keyword>
<dbReference type="STRING" id="1121390.SAMN02746041_03192"/>
<protein>
    <recommendedName>
        <fullName evidence="9">Lysylphosphatidylglycerol synthase TM region</fullName>
    </recommendedName>
</protein>
<dbReference type="Pfam" id="PF03706">
    <property type="entry name" value="LPG_synthase_TM"/>
    <property type="match status" value="1"/>
</dbReference>
<dbReference type="NCBIfam" id="TIGR00374">
    <property type="entry name" value="flippase-like domain"/>
    <property type="match status" value="1"/>
</dbReference>
<keyword evidence="4 6" id="KW-1133">Transmembrane helix</keyword>
<feature type="transmembrane region" description="Helical" evidence="6">
    <location>
        <begin position="280"/>
        <end position="303"/>
    </location>
</feature>
<name>A0A1W1XWD7_9BACT</name>
<reference evidence="7 8" key="1">
    <citation type="submission" date="2017-04" db="EMBL/GenBank/DDBJ databases">
        <authorList>
            <person name="Afonso C.L."/>
            <person name="Miller P.J."/>
            <person name="Scott M.A."/>
            <person name="Spackman E."/>
            <person name="Goraichik I."/>
            <person name="Dimitrov K.M."/>
            <person name="Suarez D.L."/>
            <person name="Swayne D.E."/>
        </authorList>
    </citation>
    <scope>NUCLEOTIDE SEQUENCE [LARGE SCALE GENOMIC DNA]</scope>
    <source>
        <strain evidence="7 8">DSM 13146</strain>
    </source>
</reference>
<organism evidence="7 8">
    <name type="scientific">Desulfacinum hydrothermale DSM 13146</name>
    <dbReference type="NCBI Taxonomy" id="1121390"/>
    <lineage>
        <taxon>Bacteria</taxon>
        <taxon>Pseudomonadati</taxon>
        <taxon>Thermodesulfobacteriota</taxon>
        <taxon>Syntrophobacteria</taxon>
        <taxon>Syntrophobacterales</taxon>
        <taxon>Syntrophobacteraceae</taxon>
        <taxon>Desulfacinum</taxon>
    </lineage>
</organism>
<proteinExistence type="predicted"/>
<keyword evidence="2" id="KW-1003">Cell membrane</keyword>
<feature type="transmembrane region" description="Helical" evidence="6">
    <location>
        <begin position="90"/>
        <end position="108"/>
    </location>
</feature>
<dbReference type="Proteomes" id="UP000192783">
    <property type="component" value="Unassembled WGS sequence"/>
</dbReference>
<feature type="transmembrane region" description="Helical" evidence="6">
    <location>
        <begin position="310"/>
        <end position="329"/>
    </location>
</feature>
<evidence type="ECO:0000256" key="4">
    <source>
        <dbReference type="ARBA" id="ARBA00022989"/>
    </source>
</evidence>
<comment type="subcellular location">
    <subcellularLocation>
        <location evidence="1">Cell membrane</location>
        <topology evidence="1">Multi-pass membrane protein</topology>
    </subcellularLocation>
</comment>
<evidence type="ECO:0000313" key="7">
    <source>
        <dbReference type="EMBL" id="SMC28154.1"/>
    </source>
</evidence>
<accession>A0A1W1XWD7</accession>
<dbReference type="OrthoDB" id="9810654at2"/>
<keyword evidence="3 6" id="KW-0812">Transmembrane</keyword>
<dbReference type="InterPro" id="IPR022791">
    <property type="entry name" value="L-PG_synthase/AglD"/>
</dbReference>
<dbReference type="GO" id="GO:0005886">
    <property type="term" value="C:plasma membrane"/>
    <property type="evidence" value="ECO:0007669"/>
    <property type="project" value="UniProtKB-SubCell"/>
</dbReference>
<dbReference type="AlphaFoldDB" id="A0A1W1XWD7"/>
<evidence type="ECO:0000256" key="1">
    <source>
        <dbReference type="ARBA" id="ARBA00004651"/>
    </source>
</evidence>
<gene>
    <name evidence="7" type="ORF">SAMN02746041_03192</name>
</gene>
<evidence type="ECO:0008006" key="9">
    <source>
        <dbReference type="Google" id="ProtNLM"/>
    </source>
</evidence>
<feature type="transmembrane region" description="Helical" evidence="6">
    <location>
        <begin position="204"/>
        <end position="224"/>
    </location>
</feature>
<feature type="transmembrane region" description="Helical" evidence="6">
    <location>
        <begin position="56"/>
        <end position="78"/>
    </location>
</feature>
<feature type="transmembrane region" description="Helical" evidence="6">
    <location>
        <begin position="360"/>
        <end position="379"/>
    </location>
</feature>
<dbReference type="PANTHER" id="PTHR37693">
    <property type="entry name" value="PHOSPHATIDYLGLYCEROL LYSYLTRANSFERASE"/>
    <property type="match status" value="1"/>
</dbReference>
<evidence type="ECO:0000256" key="3">
    <source>
        <dbReference type="ARBA" id="ARBA00022692"/>
    </source>
</evidence>
<evidence type="ECO:0000256" key="6">
    <source>
        <dbReference type="SAM" id="Phobius"/>
    </source>
</evidence>
<keyword evidence="5 6" id="KW-0472">Membrane</keyword>
<feature type="transmembrane region" description="Helical" evidence="6">
    <location>
        <begin position="128"/>
        <end position="152"/>
    </location>
</feature>
<dbReference type="PANTHER" id="PTHR37693:SF1">
    <property type="entry name" value="INTEGRAL MEMBRANE PROTEIN"/>
    <property type="match status" value="1"/>
</dbReference>
<dbReference type="RefSeq" id="WP_084059067.1">
    <property type="nucleotide sequence ID" value="NZ_FWXF01000028.1"/>
</dbReference>
<evidence type="ECO:0000256" key="5">
    <source>
        <dbReference type="ARBA" id="ARBA00023136"/>
    </source>
</evidence>
<dbReference type="EMBL" id="FWXF01000028">
    <property type="protein sequence ID" value="SMC28154.1"/>
    <property type="molecule type" value="Genomic_DNA"/>
</dbReference>
<sequence length="393" mass="44159">MGAMAGRGAAGMVKHSTSIKLKGLSFAWFLRKANDDMMIKGLQHFPLHVARKVTGYFGLAVLFFALSFTTLYFVHHYFSAGRLRIPSSLLSANVIGSLAVLLVLYFLADGLRLYCVIRAMGFRIAFPYIVKLVFVNIFVSNVTPLATGGGVVQVYFMRRKGMPIGEATAATSIRTILAALILFTLTPVIIWTEPNQFRMFFHRNLLYGITGVSCAYLAVFWIILCKMRIIKRWMFRVLVLLNAMNLVPRPRFRSWFLKVSGELDLFSDGFKRYFRNSPGWAVLSVFFTALFLLLLFSFSIVLVRALGYQVPVLTVLAFQVVVTFFMYFAPTPGATGVAEGGYGLLFAQLVQKQDITLLTLAWRLLTIYVGMAIGIAVMYREVFQRDKAGLNEP</sequence>
<evidence type="ECO:0000313" key="8">
    <source>
        <dbReference type="Proteomes" id="UP000192783"/>
    </source>
</evidence>
<feature type="transmembrane region" description="Helical" evidence="6">
    <location>
        <begin position="173"/>
        <end position="192"/>
    </location>
</feature>
<evidence type="ECO:0000256" key="2">
    <source>
        <dbReference type="ARBA" id="ARBA00022475"/>
    </source>
</evidence>